<sequence length="70" mass="7465">MEAKFRESDVPESNLEPVIIPLDASGTEEESGDDDEADDEDEGRLSHVLFSLSSKVPSSALSSSAVFCSC</sequence>
<evidence type="ECO:0000313" key="2">
    <source>
        <dbReference type="Proteomes" id="UP000805193"/>
    </source>
</evidence>
<organism evidence="1 2">
    <name type="scientific">Ixodes persulcatus</name>
    <name type="common">Taiga tick</name>
    <dbReference type="NCBI Taxonomy" id="34615"/>
    <lineage>
        <taxon>Eukaryota</taxon>
        <taxon>Metazoa</taxon>
        <taxon>Ecdysozoa</taxon>
        <taxon>Arthropoda</taxon>
        <taxon>Chelicerata</taxon>
        <taxon>Arachnida</taxon>
        <taxon>Acari</taxon>
        <taxon>Parasitiformes</taxon>
        <taxon>Ixodida</taxon>
        <taxon>Ixodoidea</taxon>
        <taxon>Ixodidae</taxon>
        <taxon>Ixodinae</taxon>
        <taxon>Ixodes</taxon>
    </lineage>
</organism>
<reference evidence="1 2" key="1">
    <citation type="journal article" date="2020" name="Cell">
        <title>Large-Scale Comparative Analyses of Tick Genomes Elucidate Their Genetic Diversity and Vector Capacities.</title>
        <authorList>
            <consortium name="Tick Genome and Microbiome Consortium (TIGMIC)"/>
            <person name="Jia N."/>
            <person name="Wang J."/>
            <person name="Shi W."/>
            <person name="Du L."/>
            <person name="Sun Y."/>
            <person name="Zhan W."/>
            <person name="Jiang J.F."/>
            <person name="Wang Q."/>
            <person name="Zhang B."/>
            <person name="Ji P."/>
            <person name="Bell-Sakyi L."/>
            <person name="Cui X.M."/>
            <person name="Yuan T.T."/>
            <person name="Jiang B.G."/>
            <person name="Yang W.F."/>
            <person name="Lam T.T."/>
            <person name="Chang Q.C."/>
            <person name="Ding S.J."/>
            <person name="Wang X.J."/>
            <person name="Zhu J.G."/>
            <person name="Ruan X.D."/>
            <person name="Zhao L."/>
            <person name="Wei J.T."/>
            <person name="Ye R.Z."/>
            <person name="Que T.C."/>
            <person name="Du C.H."/>
            <person name="Zhou Y.H."/>
            <person name="Cheng J.X."/>
            <person name="Dai P.F."/>
            <person name="Guo W.B."/>
            <person name="Han X.H."/>
            <person name="Huang E.J."/>
            <person name="Li L.F."/>
            <person name="Wei W."/>
            <person name="Gao Y.C."/>
            <person name="Liu J.Z."/>
            <person name="Shao H.Z."/>
            <person name="Wang X."/>
            <person name="Wang C.C."/>
            <person name="Yang T.C."/>
            <person name="Huo Q.B."/>
            <person name="Li W."/>
            <person name="Chen H.Y."/>
            <person name="Chen S.E."/>
            <person name="Zhou L.G."/>
            <person name="Ni X.B."/>
            <person name="Tian J.H."/>
            <person name="Sheng Y."/>
            <person name="Liu T."/>
            <person name="Pan Y.S."/>
            <person name="Xia L.Y."/>
            <person name="Li J."/>
            <person name="Zhao F."/>
            <person name="Cao W.C."/>
        </authorList>
    </citation>
    <scope>NUCLEOTIDE SEQUENCE [LARGE SCALE GENOMIC DNA]</scope>
    <source>
        <strain evidence="1">Iper-2018</strain>
    </source>
</reference>
<gene>
    <name evidence="1" type="ORF">HPB47_007515</name>
</gene>
<keyword evidence="2" id="KW-1185">Reference proteome</keyword>
<dbReference type="Proteomes" id="UP000805193">
    <property type="component" value="Unassembled WGS sequence"/>
</dbReference>
<dbReference type="EMBL" id="JABSTQ010011085">
    <property type="protein sequence ID" value="KAG0415329.1"/>
    <property type="molecule type" value="Genomic_DNA"/>
</dbReference>
<comment type="caution">
    <text evidence="1">The sequence shown here is derived from an EMBL/GenBank/DDBJ whole genome shotgun (WGS) entry which is preliminary data.</text>
</comment>
<evidence type="ECO:0000313" key="1">
    <source>
        <dbReference type="EMBL" id="KAG0415329.1"/>
    </source>
</evidence>
<name>A0AC60P7B0_IXOPE</name>
<accession>A0AC60P7B0</accession>
<proteinExistence type="predicted"/>
<protein>
    <submittedName>
        <fullName evidence="1">Uncharacterized protein</fullName>
    </submittedName>
</protein>